<dbReference type="CDD" id="cd00081">
    <property type="entry name" value="Hint"/>
    <property type="match status" value="1"/>
</dbReference>
<feature type="domain" description="Hint" evidence="3">
    <location>
        <begin position="2063"/>
        <end position="2190"/>
    </location>
</feature>
<evidence type="ECO:0000313" key="5">
    <source>
        <dbReference type="Proteomes" id="UP001432222"/>
    </source>
</evidence>
<name>A0ABZ1TX63_9ACTN</name>
<evidence type="ECO:0000256" key="1">
    <source>
        <dbReference type="ARBA" id="ARBA00022737"/>
    </source>
</evidence>
<reference evidence="4" key="1">
    <citation type="submission" date="2022-10" db="EMBL/GenBank/DDBJ databases">
        <title>The complete genomes of actinobacterial strains from the NBC collection.</title>
        <authorList>
            <person name="Joergensen T.S."/>
            <person name="Alvarez Arevalo M."/>
            <person name="Sterndorff E.B."/>
            <person name="Faurdal D."/>
            <person name="Vuksanovic O."/>
            <person name="Mourched A.-S."/>
            <person name="Charusanti P."/>
            <person name="Shaw S."/>
            <person name="Blin K."/>
            <person name="Weber T."/>
        </authorList>
    </citation>
    <scope>NUCLEOTIDE SEQUENCE</scope>
    <source>
        <strain evidence="4">NBC_00222</strain>
    </source>
</reference>
<dbReference type="InterPro" id="IPR050708">
    <property type="entry name" value="T6SS_VgrG/RHS"/>
</dbReference>
<dbReference type="InterPro" id="IPR006530">
    <property type="entry name" value="YD"/>
</dbReference>
<keyword evidence="5" id="KW-1185">Reference proteome</keyword>
<dbReference type="SMART" id="SM00306">
    <property type="entry name" value="HintN"/>
    <property type="match status" value="1"/>
</dbReference>
<feature type="region of interest" description="Disordered" evidence="2">
    <location>
        <begin position="1981"/>
        <end position="2075"/>
    </location>
</feature>
<feature type="compositionally biased region" description="Basic and acidic residues" evidence="2">
    <location>
        <begin position="1619"/>
        <end position="1630"/>
    </location>
</feature>
<evidence type="ECO:0000313" key="4">
    <source>
        <dbReference type="EMBL" id="WUQ83241.1"/>
    </source>
</evidence>
<evidence type="ECO:0000259" key="3">
    <source>
        <dbReference type="SMART" id="SM00306"/>
    </source>
</evidence>
<dbReference type="Gene3D" id="2.180.10.10">
    <property type="entry name" value="RHS repeat-associated core"/>
    <property type="match status" value="2"/>
</dbReference>
<feature type="region of interest" description="Disordered" evidence="2">
    <location>
        <begin position="1569"/>
        <end position="1600"/>
    </location>
</feature>
<dbReference type="NCBIfam" id="TIGR01643">
    <property type="entry name" value="YD_repeat_2x"/>
    <property type="match status" value="1"/>
</dbReference>
<dbReference type="SUPFAM" id="SSF51004">
    <property type="entry name" value="C-terminal (heme d1) domain of cytochrome cd1-nitrite reductase"/>
    <property type="match status" value="1"/>
</dbReference>
<dbReference type="Gene3D" id="2.170.16.10">
    <property type="entry name" value="Hedgehog/Intein (Hint) domain"/>
    <property type="match status" value="1"/>
</dbReference>
<accession>A0ABZ1TX63</accession>
<dbReference type="Proteomes" id="UP001432222">
    <property type="component" value="Chromosome"/>
</dbReference>
<feature type="region of interest" description="Disordered" evidence="2">
    <location>
        <begin position="1"/>
        <end position="54"/>
    </location>
</feature>
<dbReference type="RefSeq" id="WP_328954274.1">
    <property type="nucleotide sequence ID" value="NZ_CP108110.1"/>
</dbReference>
<dbReference type="InterPro" id="IPR036844">
    <property type="entry name" value="Hint_dom_sf"/>
</dbReference>
<dbReference type="Pfam" id="PF07591">
    <property type="entry name" value="PT-HINT"/>
    <property type="match status" value="1"/>
</dbReference>
<dbReference type="EMBL" id="CP108110">
    <property type="protein sequence ID" value="WUQ83241.1"/>
    <property type="molecule type" value="Genomic_DNA"/>
</dbReference>
<sequence>MLAGVGPANAAEWKPRNPKVWSPRDLDPVAAVGGKNAAAVKPTPPKGDGAPAWRAKPVSWPAAVDTEVDLAPKSATPNSVRDSAFAAAPAAVPAGGRAGAAPVWVSSPAAAAVAEAPGLLGARTTPAPQKVRVTVADRSAAEKAGVNGLLLSVRPGSDGGAGAPVKVDVDVSSVEGAFGGDWLSRARLVALPECALTTPERPECRTQTPIETRRTQARPGLLSTDVELQAGSAQSAPAVAELSAARSAASGPSGGTVLAASAAPGGAAGTYGATSLAPSGTWSVGGNTGGFNWSYPIAVPDGLGGSKPNVSLSYSSQAADGRTAATNNQSSWIGEGWDYTPGFVERRFKPCAKDGQAGSGEQCLAGWNATISLNGRSSTLVRDDGTGGWRLEGDDASRVELLTGAVNGDNNGEHWRVTTTDGTQYYFGAGRKPGAGAGAPATNSAWTTPVYGNNAGEECNKPTFDASWCDQAWRWNLDFVVDPRGGVISHWYEKETNHYQRGVSAQNPSGTRTPYVRGGYLTRIAYGSRLTDADSVKPSGQVLFGTAERCLPEERGFDCAPDKLTTANAAKWPDVPFDQNCAATGACANYSATFWSTKRLTGITTQVLNGGGYADVDSYTLDQEFPDPGDRTAPALWLKSLTHTGHDGADRIKQPPITFTGKFLSNRVDSSTDGRPALNRRRIIGVTAETGKVTEAFYAETDCAPGALPGSQDGNGKRCYPVYWNADEKSPLDPSLDWFHKYVVEQVNERDPFGGSPARTTTYQYIGDAAWHRDDDEYTDPKRRTWNQFRGYEQVITRSGATPDPIGKAVSFYLRGMDGDYKADGGKRTVTYTDINGSTVKDANPLAGSLRERHTYTADGGTVVAITKSDMWLSDPTATHNRGTGLPPLTARMLRNGTGKDSALRSDGSWQSTSKTATFDEYGMPKRVVDRADGLPDLCVVTKYARNTAAWMVDRVAETIQGQGDCATDPSEANTLGRNRAFFDGQAFNVLTGPGQVTRTEELDGFSGGQPVYSQVSTVAYDAYGRVTGSTDAAGATTTTEYAPAVNVLPTSVKVTNAKGWSSTTTFHPTREVPVKSVDHNGRTSQQTVDALGRTTAAWQPGHNPGTDLADSLVEYQLSNTGTSSVTTRNLRESGKSYTVGVTILNAFGEPVQSQSSPANAAENARIISDTFYNSHGQTVKTNQPYINRTGDPGTTRFVANDNEVPGQTAAFYDGLGRPVVQTFSSKAIEQWRSTVSYPGVDRTDATPPQGGVATSTLVDSRGRTAELRQYKNGAPQGAYDTTKYTYDVEGKLSQVTDPVGNAWKYGYDIHGRQTRSEDPDKGTITTVYDAADRPVSTTDARGVTVAVSYDILGRPLSRNLGSTTGTPLATYEYDTLLPGLPTSATSWSDGKGYRQEVTGYNTAYQATGTRITIPDGEGALSGSYASETTYDPVSGLPVLSDLGATGPLPAETVYLGRNPNGLLISMGSSLGDDYVNFTVHDELGRLQRITYGDVPKQVALTHTYDAGTGRLLRSLLSKEDARTDVDVTDYTYSPAGDVTSVSTWRNDGATDTQCFTYDHLKRLTQAWTDNGGTTTRPGPSVPGVGGCTNTTPSPAALGGPAPYWQSFSYDATGNRTGTVDHDPTGDTAKDVTATHSYPAPGQPRPHAPTSTQSRTGNGPTVTTGYTYDQTGNTLTRPDEGGNTQTMTWDPDGHLATAATSGGTSAYVYDADGNRLLRRDPGSTTLYIGSTELTLNTATGAVSGTRYYPTDGGPTIARTSDGRLSYIASDLNGTGTTAIDAASLGATRRAFKPFGEERGAQPAPGEWLGEKGFVGGTQDKATGLTHLGAREYDPKLGRFLSVDPVIDTSDPQQLQGYLYANNSPLTFSDPSGLWWGSSIVKKATQAVSKAVDVVKENYSTISNIGHTVLDVAGMIPVIGDACDIVNGVWYAAEGDWKNAAMSLVAVIPVIGSAATAARIASKVANAVDTVTDVVKAVERGSEAAKGVRGASKSLPSSPRAATAGGKAGPTPGAGKAGGGKSSGGGGGGGKAAGGGGGKASGSSGGAKSKGGSSNAGGRTSPGCNSFTPDAPVLMADGSQKPIDRIIPGDQVLAADPTTGRITAEEVTATITGEGEKNLYEITVDPASTTRTPEVTHPADDTVRAASEYTVDLTMAQTVTTTDGHPFWLPQLREWRTADKLQPGQWLETSAGTWVQISSIRSYTQQQRVHNLTINDLHTYYVLAGTTPVLVHNVSPAQCQVGVQDMDHVTSGVLDIQVDVVPFSSGVHGSGGFVDDMGDRVPGMTSSNYHHVEMQAAAYMRRNEIGIGVLYINHPKGICPLCNGSAYSRPGGTPVVPIEDALPKGAEMLVYDQFGAFIRRFTGNSR</sequence>
<dbReference type="PANTHER" id="PTHR32305">
    <property type="match status" value="1"/>
</dbReference>
<proteinExistence type="predicted"/>
<keyword evidence="1" id="KW-0677">Repeat</keyword>
<dbReference type="InterPro" id="IPR003587">
    <property type="entry name" value="Hint_dom_N"/>
</dbReference>
<feature type="compositionally biased region" description="Low complexity" evidence="2">
    <location>
        <begin position="2000"/>
        <end position="2013"/>
    </location>
</feature>
<dbReference type="InterPro" id="IPR011048">
    <property type="entry name" value="Haem_d1_sf"/>
</dbReference>
<feature type="compositionally biased region" description="Polar residues" evidence="2">
    <location>
        <begin position="1569"/>
        <end position="1578"/>
    </location>
</feature>
<feature type="compositionally biased region" description="Low complexity" evidence="2">
    <location>
        <begin position="29"/>
        <end position="41"/>
    </location>
</feature>
<dbReference type="InterPro" id="IPR056823">
    <property type="entry name" value="TEN-like_YD-shell"/>
</dbReference>
<dbReference type="Pfam" id="PF25023">
    <property type="entry name" value="TEN_YD-shell"/>
    <property type="match status" value="2"/>
</dbReference>
<dbReference type="InterPro" id="IPR022385">
    <property type="entry name" value="Rhs_assc_core"/>
</dbReference>
<dbReference type="NCBIfam" id="TIGR03696">
    <property type="entry name" value="Rhs_assc_core"/>
    <property type="match status" value="1"/>
</dbReference>
<dbReference type="SUPFAM" id="SSF51294">
    <property type="entry name" value="Hedgehog/intein (Hint) domain"/>
    <property type="match status" value="1"/>
</dbReference>
<feature type="region of interest" description="Disordered" evidence="2">
    <location>
        <begin position="1615"/>
        <end position="1681"/>
    </location>
</feature>
<dbReference type="CDD" id="cd20745">
    <property type="entry name" value="FIX_RhsA_AHH_HNH-like"/>
    <property type="match status" value="1"/>
</dbReference>
<organism evidence="4 5">
    <name type="scientific">Kitasatospora purpeofusca</name>
    <dbReference type="NCBI Taxonomy" id="67352"/>
    <lineage>
        <taxon>Bacteria</taxon>
        <taxon>Bacillati</taxon>
        <taxon>Actinomycetota</taxon>
        <taxon>Actinomycetes</taxon>
        <taxon>Kitasatosporales</taxon>
        <taxon>Streptomycetaceae</taxon>
        <taxon>Kitasatospora</taxon>
    </lineage>
</organism>
<gene>
    <name evidence="4" type="ORF">OHA16_09800</name>
</gene>
<feature type="compositionally biased region" description="Gly residues" evidence="2">
    <location>
        <begin position="2014"/>
        <end position="2048"/>
    </location>
</feature>
<protein>
    <submittedName>
        <fullName evidence="4">Polymorphic toxin-type HINT domain-containing protein</fullName>
    </submittedName>
</protein>
<dbReference type="PANTHER" id="PTHR32305:SF17">
    <property type="entry name" value="TRNA NUCLEASE WAPA"/>
    <property type="match status" value="1"/>
</dbReference>
<feature type="compositionally biased region" description="Polar residues" evidence="2">
    <location>
        <begin position="1649"/>
        <end position="1681"/>
    </location>
</feature>
<feature type="region of interest" description="Disordered" evidence="2">
    <location>
        <begin position="201"/>
        <end position="220"/>
    </location>
</feature>
<evidence type="ECO:0000256" key="2">
    <source>
        <dbReference type="SAM" id="MobiDB-lite"/>
    </source>
</evidence>